<feature type="signal peptide" evidence="1">
    <location>
        <begin position="1"/>
        <end position="31"/>
    </location>
</feature>
<name>A0ABT9PCX4_9ACTN</name>
<feature type="chain" id="PRO_5046903422" evidence="1">
    <location>
        <begin position="32"/>
        <end position="319"/>
    </location>
</feature>
<keyword evidence="3" id="KW-1185">Reference proteome</keyword>
<proteinExistence type="predicted"/>
<dbReference type="SUPFAM" id="SSF63829">
    <property type="entry name" value="Calcium-dependent phosphotriesterase"/>
    <property type="match status" value="1"/>
</dbReference>
<dbReference type="Gene3D" id="2.120.10.30">
    <property type="entry name" value="TolB, C-terminal domain"/>
    <property type="match status" value="1"/>
</dbReference>
<sequence length="319" mass="33093">MSSSITRLAAAAAVVASASAAALLNAVPAEAFSPPLTSAGIRVHFDLAGGQMPENVVTDRNGSVAVTLAGARQVARVSSRGEVRVLATLPAPKDPRATTPLLGFPLTSGLVRDGRTFYVAYATGSRAETGIWTFEEGRRPRKIADLPASGLPNGMVMDHATKTLYVTDSVRGVVYSVGTRGTVTTFSTDPALTSTGFFGVNGAKIRAGRLYVSNLDRGTVLSSPLRGRGAGTFTTEARDLQGIDDFAFTGKGEQLIASLVTENKVVLVDGPATTTILTGDDGLSNPSAVAVRGDTVYVTNAAYTTQKDPNLLVAHLGRP</sequence>
<organism evidence="2 3">
    <name type="scientific">Kineosporia succinea</name>
    <dbReference type="NCBI Taxonomy" id="84632"/>
    <lineage>
        <taxon>Bacteria</taxon>
        <taxon>Bacillati</taxon>
        <taxon>Actinomycetota</taxon>
        <taxon>Actinomycetes</taxon>
        <taxon>Kineosporiales</taxon>
        <taxon>Kineosporiaceae</taxon>
        <taxon>Kineosporia</taxon>
    </lineage>
</organism>
<dbReference type="InterPro" id="IPR011042">
    <property type="entry name" value="6-blade_b-propeller_TolB-like"/>
</dbReference>
<protein>
    <submittedName>
        <fullName evidence="2">Sugar lactone lactonase YvrE</fullName>
    </submittedName>
</protein>
<reference evidence="2 3" key="1">
    <citation type="submission" date="2023-07" db="EMBL/GenBank/DDBJ databases">
        <title>Sequencing the genomes of 1000 actinobacteria strains.</title>
        <authorList>
            <person name="Klenk H.-P."/>
        </authorList>
    </citation>
    <scope>NUCLEOTIDE SEQUENCE [LARGE SCALE GENOMIC DNA]</scope>
    <source>
        <strain evidence="2 3">DSM 44388</strain>
    </source>
</reference>
<dbReference type="RefSeq" id="WP_307249394.1">
    <property type="nucleotide sequence ID" value="NZ_JAUSQZ010000001.1"/>
</dbReference>
<dbReference type="Proteomes" id="UP001235712">
    <property type="component" value="Unassembled WGS sequence"/>
</dbReference>
<dbReference type="EMBL" id="JAUSQZ010000001">
    <property type="protein sequence ID" value="MDP9830341.1"/>
    <property type="molecule type" value="Genomic_DNA"/>
</dbReference>
<evidence type="ECO:0000256" key="1">
    <source>
        <dbReference type="SAM" id="SignalP"/>
    </source>
</evidence>
<evidence type="ECO:0000313" key="2">
    <source>
        <dbReference type="EMBL" id="MDP9830341.1"/>
    </source>
</evidence>
<comment type="caution">
    <text evidence="2">The sequence shown here is derived from an EMBL/GenBank/DDBJ whole genome shotgun (WGS) entry which is preliminary data.</text>
</comment>
<gene>
    <name evidence="2" type="ORF">J2S57_006090</name>
</gene>
<accession>A0ABT9PCX4</accession>
<keyword evidence="1" id="KW-0732">Signal</keyword>
<evidence type="ECO:0000313" key="3">
    <source>
        <dbReference type="Proteomes" id="UP001235712"/>
    </source>
</evidence>